<reference evidence="7" key="1">
    <citation type="journal article" date="2015" name="Nature">
        <title>Complex archaea that bridge the gap between prokaryotes and eukaryotes.</title>
        <authorList>
            <person name="Spang A."/>
            <person name="Saw J.H."/>
            <person name="Jorgensen S.L."/>
            <person name="Zaremba-Niedzwiedzka K."/>
            <person name="Martijn J."/>
            <person name="Lind A.E."/>
            <person name="van Eijk R."/>
            <person name="Schleper C."/>
            <person name="Guy L."/>
            <person name="Ettema T.J."/>
        </authorList>
    </citation>
    <scope>NUCLEOTIDE SEQUENCE</scope>
</reference>
<keyword evidence="3" id="KW-0238">DNA-binding</keyword>
<dbReference type="PRINTS" id="PR00038">
    <property type="entry name" value="HTHLUXR"/>
</dbReference>
<dbReference type="EMBL" id="LAZR01024691">
    <property type="protein sequence ID" value="KKL74329.1"/>
    <property type="molecule type" value="Genomic_DNA"/>
</dbReference>
<dbReference type="SMART" id="SM00421">
    <property type="entry name" value="HTH_LUXR"/>
    <property type="match status" value="1"/>
</dbReference>
<dbReference type="InterPro" id="IPR001789">
    <property type="entry name" value="Sig_transdc_resp-reg_receiver"/>
</dbReference>
<comment type="caution">
    <text evidence="7">The sequence shown here is derived from an EMBL/GenBank/DDBJ whole genome shotgun (WGS) entry which is preliminary data.</text>
</comment>
<evidence type="ECO:0000313" key="7">
    <source>
        <dbReference type="EMBL" id="KKL74329.1"/>
    </source>
</evidence>
<name>A0A0F9EJZ7_9ZZZZ</name>
<dbReference type="SUPFAM" id="SSF52172">
    <property type="entry name" value="CheY-like"/>
    <property type="match status" value="1"/>
</dbReference>
<dbReference type="CDD" id="cd17535">
    <property type="entry name" value="REC_NarL-like"/>
    <property type="match status" value="1"/>
</dbReference>
<keyword evidence="1" id="KW-0597">Phosphoprotein</keyword>
<dbReference type="InterPro" id="IPR058245">
    <property type="entry name" value="NreC/VraR/RcsB-like_REC"/>
</dbReference>
<gene>
    <name evidence="7" type="ORF">LCGC14_2065980</name>
</gene>
<dbReference type="InterPro" id="IPR011006">
    <property type="entry name" value="CheY-like_superfamily"/>
</dbReference>
<dbReference type="InterPro" id="IPR039420">
    <property type="entry name" value="WalR-like"/>
</dbReference>
<dbReference type="PROSITE" id="PS50043">
    <property type="entry name" value="HTH_LUXR_2"/>
    <property type="match status" value="1"/>
</dbReference>
<protein>
    <submittedName>
        <fullName evidence="7">Uncharacterized protein</fullName>
    </submittedName>
</protein>
<evidence type="ECO:0000259" key="5">
    <source>
        <dbReference type="PROSITE" id="PS50043"/>
    </source>
</evidence>
<dbReference type="AlphaFoldDB" id="A0A0F9EJZ7"/>
<dbReference type="PANTHER" id="PTHR43214">
    <property type="entry name" value="TWO-COMPONENT RESPONSE REGULATOR"/>
    <property type="match status" value="1"/>
</dbReference>
<proteinExistence type="predicted"/>
<dbReference type="GO" id="GO:0003677">
    <property type="term" value="F:DNA binding"/>
    <property type="evidence" value="ECO:0007669"/>
    <property type="project" value="UniProtKB-KW"/>
</dbReference>
<dbReference type="SUPFAM" id="SSF46894">
    <property type="entry name" value="C-terminal effector domain of the bipartite response regulators"/>
    <property type="match status" value="1"/>
</dbReference>
<evidence type="ECO:0000259" key="6">
    <source>
        <dbReference type="PROSITE" id="PS50110"/>
    </source>
</evidence>
<accession>A0A0F9EJZ7</accession>
<dbReference type="InterPro" id="IPR000792">
    <property type="entry name" value="Tscrpt_reg_LuxR_C"/>
</dbReference>
<evidence type="ECO:0000256" key="4">
    <source>
        <dbReference type="ARBA" id="ARBA00023163"/>
    </source>
</evidence>
<feature type="domain" description="Response regulatory" evidence="6">
    <location>
        <begin position="10"/>
        <end position="125"/>
    </location>
</feature>
<keyword evidence="2" id="KW-0805">Transcription regulation</keyword>
<dbReference type="Pfam" id="PF00196">
    <property type="entry name" value="GerE"/>
    <property type="match status" value="1"/>
</dbReference>
<sequence length="223" mass="24808">MDIETREAITVVLADDHALMREGTRQILEDHPGLVVVGEAADGLEALERLELQPDVVLMDIAMPRLGGLEAALELRQRKLPTKVLVLTQYDNKEYVFHMLKAGAAGYILKKAAGTELVSAIRAVHAGESFLYPSAAKAVVDRYFGEGEEEEEERRLDRLSDREKEVLKLLAEGLSNREIAELLCLSVKTVMSHRASIMEKLDIHNRTELVKFAIRAGLIDVGH</sequence>
<feature type="domain" description="HTH luxR-type" evidence="5">
    <location>
        <begin position="152"/>
        <end position="217"/>
    </location>
</feature>
<dbReference type="GO" id="GO:0000160">
    <property type="term" value="P:phosphorelay signal transduction system"/>
    <property type="evidence" value="ECO:0007669"/>
    <property type="project" value="InterPro"/>
</dbReference>
<dbReference type="InterPro" id="IPR016032">
    <property type="entry name" value="Sig_transdc_resp-reg_C-effctor"/>
</dbReference>
<dbReference type="PANTHER" id="PTHR43214:SF24">
    <property type="entry name" value="TRANSCRIPTIONAL REGULATORY PROTEIN NARL-RELATED"/>
    <property type="match status" value="1"/>
</dbReference>
<dbReference type="PROSITE" id="PS00622">
    <property type="entry name" value="HTH_LUXR_1"/>
    <property type="match status" value="1"/>
</dbReference>
<dbReference type="GO" id="GO:0006355">
    <property type="term" value="P:regulation of DNA-templated transcription"/>
    <property type="evidence" value="ECO:0007669"/>
    <property type="project" value="InterPro"/>
</dbReference>
<dbReference type="CDD" id="cd06170">
    <property type="entry name" value="LuxR_C_like"/>
    <property type="match status" value="1"/>
</dbReference>
<evidence type="ECO:0000256" key="2">
    <source>
        <dbReference type="ARBA" id="ARBA00023015"/>
    </source>
</evidence>
<evidence type="ECO:0000256" key="1">
    <source>
        <dbReference type="ARBA" id="ARBA00022553"/>
    </source>
</evidence>
<keyword evidence="4" id="KW-0804">Transcription</keyword>
<dbReference type="SMART" id="SM00448">
    <property type="entry name" value="REC"/>
    <property type="match status" value="1"/>
</dbReference>
<dbReference type="Gene3D" id="3.40.50.2300">
    <property type="match status" value="1"/>
</dbReference>
<organism evidence="7">
    <name type="scientific">marine sediment metagenome</name>
    <dbReference type="NCBI Taxonomy" id="412755"/>
    <lineage>
        <taxon>unclassified sequences</taxon>
        <taxon>metagenomes</taxon>
        <taxon>ecological metagenomes</taxon>
    </lineage>
</organism>
<dbReference type="Pfam" id="PF00072">
    <property type="entry name" value="Response_reg"/>
    <property type="match status" value="1"/>
</dbReference>
<dbReference type="PROSITE" id="PS50110">
    <property type="entry name" value="RESPONSE_REGULATORY"/>
    <property type="match status" value="1"/>
</dbReference>
<evidence type="ECO:0000256" key="3">
    <source>
        <dbReference type="ARBA" id="ARBA00023125"/>
    </source>
</evidence>